<evidence type="ECO:0000256" key="6">
    <source>
        <dbReference type="ARBA" id="ARBA00022692"/>
    </source>
</evidence>
<dbReference type="GO" id="GO:0030246">
    <property type="term" value="F:carbohydrate binding"/>
    <property type="evidence" value="ECO:0007669"/>
    <property type="project" value="UniProtKB-KW"/>
</dbReference>
<evidence type="ECO:0000256" key="3">
    <source>
        <dbReference type="ARBA" id="ARBA00010217"/>
    </source>
</evidence>
<dbReference type="Gene3D" id="1.10.510.10">
    <property type="entry name" value="Transferase(Phosphotransferase) domain 1"/>
    <property type="match status" value="1"/>
</dbReference>
<dbReference type="InterPro" id="IPR017441">
    <property type="entry name" value="Protein_kinase_ATP_BS"/>
</dbReference>
<feature type="binding site" evidence="15">
    <location>
        <position position="323"/>
    </location>
    <ligand>
        <name>ATP</name>
        <dbReference type="ChEBI" id="CHEBI:30616"/>
    </ligand>
</feature>
<keyword evidence="7 16" id="KW-0732">Signal</keyword>
<comment type="subcellular location">
    <subcellularLocation>
        <location evidence="1">Cell membrane</location>
        <topology evidence="1">Single-pass type I membrane protein</topology>
    </subcellularLocation>
</comment>
<proteinExistence type="inferred from homology"/>
<keyword evidence="8" id="KW-0430">Lectin</keyword>
<keyword evidence="14" id="KW-0325">Glycoprotein</keyword>
<dbReference type="SUPFAM" id="SSF56112">
    <property type="entry name" value="Protein kinase-like (PK-like)"/>
    <property type="match status" value="1"/>
</dbReference>
<protein>
    <recommendedName>
        <fullName evidence="17">Protein kinase domain-containing protein</fullName>
    </recommendedName>
</protein>
<dbReference type="PROSITE" id="PS00108">
    <property type="entry name" value="PROTEIN_KINASE_ST"/>
    <property type="match status" value="1"/>
</dbReference>
<comment type="similarity">
    <text evidence="2">In the N-terminal section; belongs to the leguminous lectin family.</text>
</comment>
<dbReference type="InterPro" id="IPR045874">
    <property type="entry name" value="LRK10/LRL21-25-like"/>
</dbReference>
<evidence type="ECO:0000256" key="12">
    <source>
        <dbReference type="ARBA" id="ARBA00022989"/>
    </source>
</evidence>
<evidence type="ECO:0000256" key="4">
    <source>
        <dbReference type="ARBA" id="ARBA00022527"/>
    </source>
</evidence>
<sequence length="599" mass="66092">MAAAGHHNRRSQLHHHLLLSLLYCATLRAAAALSFDYDFSQPGDATNLKFMGDSYDAGDRINLTTLHGKWSTGSSSVSGTGRFTTAFSFAIGRNSTDQADGMAFYVGMPRDTLPPDSPGAFFGLFPNSFYGYGSPRTVGVEFDTFINAMWDPVGKGSTDHIGIDVNNITSRNYTMLPTLSLSGVMRAVVRYDAASTTMAVTLRTLDGANYSVEAVVDLRAAGLPQEAAVGFSAGTGDLVESHQLLSWSFNSTVFLVYKKHKCFFQWKSTTSLKIQSLLRSQLKSYSYSQVRKITNSFAHTLGKGGYGTVYKGSLSDGSPIAVKMLDDSKDDGDDFINEVASIGRTSHINVVTLLGFCLHGSKRALIYEYMPNGSLDKYDVHWSDTMNGDKYLNWEKLYDILVGIAQGLDYLHRWCNHHLVHLDIKPQNILLDQDFRPKISDFGLAKLCKPKESKISIGCARGTVGYMAPEVFWGHHGGVTTKSDVYSYGMLILQMVGARENINARTESVSNYFPEWLYDNLNQFCGVAREGISESTSASEIARKLVIIGFWCIQSTPTDRPSMCEVIDMFDKSLTELQLPPRISCCGNYNQSIGQSLQL</sequence>
<dbReference type="EnsemblPlants" id="LPERR08G09270.1">
    <property type="protein sequence ID" value="LPERR08G09270.1"/>
    <property type="gene ID" value="LPERR08G09270"/>
</dbReference>
<dbReference type="GO" id="GO:0005524">
    <property type="term" value="F:ATP binding"/>
    <property type="evidence" value="ECO:0007669"/>
    <property type="project" value="UniProtKB-UniRule"/>
</dbReference>
<dbReference type="GO" id="GO:0005886">
    <property type="term" value="C:plasma membrane"/>
    <property type="evidence" value="ECO:0007669"/>
    <property type="project" value="UniProtKB-SubCell"/>
</dbReference>
<dbReference type="InterPro" id="IPR008271">
    <property type="entry name" value="Ser/Thr_kinase_AS"/>
</dbReference>
<dbReference type="PANTHER" id="PTHR27009">
    <property type="entry name" value="RUST RESISTANCE KINASE LR10-RELATED"/>
    <property type="match status" value="1"/>
</dbReference>
<dbReference type="SUPFAM" id="SSF49899">
    <property type="entry name" value="Concanavalin A-like lectins/glucanases"/>
    <property type="match status" value="1"/>
</dbReference>
<name>A0A0D9X6S7_9ORYZ</name>
<dbReference type="eggNOG" id="KOG1187">
    <property type="taxonomic scope" value="Eukaryota"/>
</dbReference>
<keyword evidence="11 15" id="KW-0067">ATP-binding</keyword>
<dbReference type="Gene3D" id="2.60.120.200">
    <property type="match status" value="1"/>
</dbReference>
<keyword evidence="9 15" id="KW-0547">Nucleotide-binding</keyword>
<dbReference type="FunFam" id="1.10.510.10:FF:000590">
    <property type="entry name" value="PR5-like receptor kinase"/>
    <property type="match status" value="1"/>
</dbReference>
<dbReference type="InterPro" id="IPR019825">
    <property type="entry name" value="Lectin_legB_Mn/Ca_BS"/>
</dbReference>
<evidence type="ECO:0000256" key="5">
    <source>
        <dbReference type="ARBA" id="ARBA00022679"/>
    </source>
</evidence>
<dbReference type="SMART" id="SM00220">
    <property type="entry name" value="S_TKc"/>
    <property type="match status" value="1"/>
</dbReference>
<keyword evidence="10" id="KW-0418">Kinase</keyword>
<dbReference type="Pfam" id="PF00069">
    <property type="entry name" value="Pkinase"/>
    <property type="match status" value="1"/>
</dbReference>
<dbReference type="CDD" id="cd06899">
    <property type="entry name" value="lectin_legume_LecRK_Arcelin_ConA"/>
    <property type="match status" value="1"/>
</dbReference>
<dbReference type="PROSITE" id="PS00107">
    <property type="entry name" value="PROTEIN_KINASE_ATP"/>
    <property type="match status" value="1"/>
</dbReference>
<dbReference type="AlphaFoldDB" id="A0A0D9X6S7"/>
<keyword evidence="6" id="KW-0812">Transmembrane</keyword>
<keyword evidence="12" id="KW-1133">Transmembrane helix</keyword>
<keyword evidence="4" id="KW-0723">Serine/threonine-protein kinase</keyword>
<reference evidence="19" key="2">
    <citation type="submission" date="2013-12" db="EMBL/GenBank/DDBJ databases">
        <authorList>
            <person name="Yu Y."/>
            <person name="Lee S."/>
            <person name="de Baynast K."/>
            <person name="Wissotski M."/>
            <person name="Liu L."/>
            <person name="Talag J."/>
            <person name="Goicoechea J."/>
            <person name="Angelova A."/>
            <person name="Jetty R."/>
            <person name="Kudrna D."/>
            <person name="Golser W."/>
            <person name="Rivera L."/>
            <person name="Zhang J."/>
            <person name="Wing R."/>
        </authorList>
    </citation>
    <scope>NUCLEOTIDE SEQUENCE</scope>
</reference>
<evidence type="ECO:0000313" key="19">
    <source>
        <dbReference type="Proteomes" id="UP000032180"/>
    </source>
</evidence>
<dbReference type="Proteomes" id="UP000032180">
    <property type="component" value="Chromosome 8"/>
</dbReference>
<evidence type="ECO:0000256" key="1">
    <source>
        <dbReference type="ARBA" id="ARBA00004251"/>
    </source>
</evidence>
<evidence type="ECO:0000256" key="2">
    <source>
        <dbReference type="ARBA" id="ARBA00008536"/>
    </source>
</evidence>
<feature type="domain" description="Protein kinase" evidence="17">
    <location>
        <begin position="295"/>
        <end position="574"/>
    </location>
</feature>
<organism evidence="18 19">
    <name type="scientific">Leersia perrieri</name>
    <dbReference type="NCBI Taxonomy" id="77586"/>
    <lineage>
        <taxon>Eukaryota</taxon>
        <taxon>Viridiplantae</taxon>
        <taxon>Streptophyta</taxon>
        <taxon>Embryophyta</taxon>
        <taxon>Tracheophyta</taxon>
        <taxon>Spermatophyta</taxon>
        <taxon>Magnoliopsida</taxon>
        <taxon>Liliopsida</taxon>
        <taxon>Poales</taxon>
        <taxon>Poaceae</taxon>
        <taxon>BOP clade</taxon>
        <taxon>Oryzoideae</taxon>
        <taxon>Oryzeae</taxon>
        <taxon>Oryzinae</taxon>
        <taxon>Leersia</taxon>
    </lineage>
</organism>
<dbReference type="PROSITE" id="PS00307">
    <property type="entry name" value="LECTIN_LEGUME_BETA"/>
    <property type="match status" value="1"/>
</dbReference>
<evidence type="ECO:0000256" key="9">
    <source>
        <dbReference type="ARBA" id="ARBA00022741"/>
    </source>
</evidence>
<dbReference type="GO" id="GO:0004674">
    <property type="term" value="F:protein serine/threonine kinase activity"/>
    <property type="evidence" value="ECO:0007669"/>
    <property type="project" value="UniProtKB-KW"/>
</dbReference>
<evidence type="ECO:0000256" key="14">
    <source>
        <dbReference type="ARBA" id="ARBA00023180"/>
    </source>
</evidence>
<evidence type="ECO:0000256" key="11">
    <source>
        <dbReference type="ARBA" id="ARBA00022840"/>
    </source>
</evidence>
<evidence type="ECO:0000256" key="8">
    <source>
        <dbReference type="ARBA" id="ARBA00022734"/>
    </source>
</evidence>
<dbReference type="InterPro" id="IPR001220">
    <property type="entry name" value="Legume_lectin_dom"/>
</dbReference>
<dbReference type="InterPro" id="IPR000719">
    <property type="entry name" value="Prot_kinase_dom"/>
</dbReference>
<evidence type="ECO:0000256" key="10">
    <source>
        <dbReference type="ARBA" id="ARBA00022777"/>
    </source>
</evidence>
<evidence type="ECO:0000313" key="18">
    <source>
        <dbReference type="EnsemblPlants" id="LPERR08G09270.1"/>
    </source>
</evidence>
<keyword evidence="13" id="KW-0472">Membrane</keyword>
<evidence type="ECO:0000259" key="17">
    <source>
        <dbReference type="PROSITE" id="PS50011"/>
    </source>
</evidence>
<feature type="signal peptide" evidence="16">
    <location>
        <begin position="1"/>
        <end position="32"/>
    </location>
</feature>
<dbReference type="Pfam" id="PF00139">
    <property type="entry name" value="Lectin_legB"/>
    <property type="match status" value="1"/>
</dbReference>
<feature type="chain" id="PRO_5002349517" description="Protein kinase domain-containing protein" evidence="16">
    <location>
        <begin position="33"/>
        <end position="599"/>
    </location>
</feature>
<evidence type="ECO:0000256" key="7">
    <source>
        <dbReference type="ARBA" id="ARBA00022729"/>
    </source>
</evidence>
<evidence type="ECO:0000256" key="13">
    <source>
        <dbReference type="ARBA" id="ARBA00023136"/>
    </source>
</evidence>
<dbReference type="InterPro" id="IPR013320">
    <property type="entry name" value="ConA-like_dom_sf"/>
</dbReference>
<dbReference type="Gramene" id="LPERR08G09270.1">
    <property type="protein sequence ID" value="LPERR08G09270.1"/>
    <property type="gene ID" value="LPERR08G09270"/>
</dbReference>
<keyword evidence="5" id="KW-0808">Transferase</keyword>
<dbReference type="FunFam" id="3.30.200.20:FF:000178">
    <property type="entry name" value="serine/threonine-protein kinase PBS1-like"/>
    <property type="match status" value="1"/>
</dbReference>
<dbReference type="InterPro" id="IPR011009">
    <property type="entry name" value="Kinase-like_dom_sf"/>
</dbReference>
<dbReference type="Gene3D" id="3.30.200.20">
    <property type="entry name" value="Phosphorylase Kinase, domain 1"/>
    <property type="match status" value="1"/>
</dbReference>
<reference evidence="18 19" key="1">
    <citation type="submission" date="2012-08" db="EMBL/GenBank/DDBJ databases">
        <title>Oryza genome evolution.</title>
        <authorList>
            <person name="Wing R.A."/>
        </authorList>
    </citation>
    <scope>NUCLEOTIDE SEQUENCE</scope>
</reference>
<reference evidence="18" key="3">
    <citation type="submission" date="2015-04" db="UniProtKB">
        <authorList>
            <consortium name="EnsemblPlants"/>
        </authorList>
    </citation>
    <scope>IDENTIFICATION</scope>
</reference>
<dbReference type="PROSITE" id="PS50011">
    <property type="entry name" value="PROTEIN_KINASE_DOM"/>
    <property type="match status" value="1"/>
</dbReference>
<evidence type="ECO:0000256" key="16">
    <source>
        <dbReference type="SAM" id="SignalP"/>
    </source>
</evidence>
<accession>A0A0D9X6S7</accession>
<evidence type="ECO:0000256" key="15">
    <source>
        <dbReference type="PROSITE-ProRule" id="PRU10141"/>
    </source>
</evidence>
<comment type="similarity">
    <text evidence="3">In the C-terminal section; belongs to the protein kinase superfamily. Ser/Thr protein kinase family.</text>
</comment>
<keyword evidence="19" id="KW-1185">Reference proteome</keyword>
<dbReference type="STRING" id="77586.A0A0D9X6S7"/>
<dbReference type="HOGENOM" id="CLU_000288_62_6_1"/>